<accession>A0A8T1MSL7</accession>
<organism evidence="1 2">
    <name type="scientific">Clonorchis sinensis</name>
    <name type="common">Chinese liver fluke</name>
    <dbReference type="NCBI Taxonomy" id="79923"/>
    <lineage>
        <taxon>Eukaryota</taxon>
        <taxon>Metazoa</taxon>
        <taxon>Spiralia</taxon>
        <taxon>Lophotrochozoa</taxon>
        <taxon>Platyhelminthes</taxon>
        <taxon>Trematoda</taxon>
        <taxon>Digenea</taxon>
        <taxon>Opisthorchiida</taxon>
        <taxon>Opisthorchiata</taxon>
        <taxon>Opisthorchiidae</taxon>
        <taxon>Clonorchis</taxon>
    </lineage>
</organism>
<reference evidence="1 2" key="1">
    <citation type="journal article" date="2018" name="Biotechnol. Adv.">
        <title>Improved genomic resources and new bioinformatic workflow for the carcinogenic parasite Clonorchis sinensis: Biotechnological implications.</title>
        <authorList>
            <person name="Wang D."/>
            <person name="Korhonen P.K."/>
            <person name="Gasser R.B."/>
            <person name="Young N.D."/>
        </authorList>
    </citation>
    <scope>NUCLEOTIDE SEQUENCE [LARGE SCALE GENOMIC DNA]</scope>
    <source>
        <strain evidence="1">Cs-k2</strain>
    </source>
</reference>
<dbReference type="EMBL" id="NIRI02000042">
    <property type="protein sequence ID" value="KAG5451751.1"/>
    <property type="molecule type" value="Genomic_DNA"/>
</dbReference>
<protein>
    <submittedName>
        <fullName evidence="1">Uncharacterized protein</fullName>
    </submittedName>
</protein>
<dbReference type="Proteomes" id="UP000286415">
    <property type="component" value="Unassembled WGS sequence"/>
</dbReference>
<sequence>MSCVLLSLHQLSGPAVQPLSYEFRSTFLLCFEPATYVYAAGNIVNSLHERYAVLHLSQALRVQRSFEFAQHTLSTHFREISHVYVPCSVMPVGAQILTVMPPPVSIQLYSIDYQSQHL</sequence>
<dbReference type="AlphaFoldDB" id="A0A8T1MSL7"/>
<evidence type="ECO:0000313" key="2">
    <source>
        <dbReference type="Proteomes" id="UP000286415"/>
    </source>
</evidence>
<name>A0A8T1MSL7_CLOSI</name>
<keyword evidence="2" id="KW-1185">Reference proteome</keyword>
<proteinExistence type="predicted"/>
<reference evidence="1 2" key="2">
    <citation type="journal article" date="2021" name="Genomics">
        <title>High-quality reference genome for Clonorchis sinensis.</title>
        <authorList>
            <person name="Young N.D."/>
            <person name="Stroehlein A.J."/>
            <person name="Kinkar L."/>
            <person name="Wang T."/>
            <person name="Sohn W.M."/>
            <person name="Chang B.C.H."/>
            <person name="Kaur P."/>
            <person name="Weisz D."/>
            <person name="Dudchenko O."/>
            <person name="Aiden E.L."/>
            <person name="Korhonen P.K."/>
            <person name="Gasser R.B."/>
        </authorList>
    </citation>
    <scope>NUCLEOTIDE SEQUENCE [LARGE SCALE GENOMIC DNA]</scope>
    <source>
        <strain evidence="1">Cs-k2</strain>
    </source>
</reference>
<evidence type="ECO:0000313" key="1">
    <source>
        <dbReference type="EMBL" id="KAG5451751.1"/>
    </source>
</evidence>
<comment type="caution">
    <text evidence="1">The sequence shown here is derived from an EMBL/GenBank/DDBJ whole genome shotgun (WGS) entry which is preliminary data.</text>
</comment>
<gene>
    <name evidence="1" type="ORF">CSKR_201509</name>
</gene>